<evidence type="ECO:0000313" key="4">
    <source>
        <dbReference type="Proteomes" id="UP000597613"/>
    </source>
</evidence>
<proteinExistence type="predicted"/>
<dbReference type="EMBL" id="JACONT010000057">
    <property type="protein sequence ID" value="MBC3943509.1"/>
    <property type="molecule type" value="Genomic_DNA"/>
</dbReference>
<accession>A0ABR7ASS9</accession>
<dbReference type="Gene3D" id="3.90.550.10">
    <property type="entry name" value="Spore Coat Polysaccharide Biosynthesis Protein SpsA, Chain A"/>
    <property type="match status" value="1"/>
</dbReference>
<evidence type="ECO:0000256" key="1">
    <source>
        <dbReference type="SAM" id="MobiDB-lite"/>
    </source>
</evidence>
<reference evidence="3 4" key="1">
    <citation type="submission" date="2020-08" db="EMBL/GenBank/DDBJ databases">
        <title>Putative novel bacterial strains isolated from necrotic wheat leaf tissues caused by Xanthomonas translucens.</title>
        <authorList>
            <person name="Tambong J.T."/>
        </authorList>
    </citation>
    <scope>NUCLEOTIDE SEQUENCE [LARGE SCALE GENOMIC DNA]</scope>
    <source>
        <strain evidence="4">DOAB 1063</strain>
    </source>
</reference>
<evidence type="ECO:0000259" key="2">
    <source>
        <dbReference type="Pfam" id="PF00535"/>
    </source>
</evidence>
<keyword evidence="4" id="KW-1185">Reference proteome</keyword>
<feature type="domain" description="Glycosyltransferase 2-like" evidence="2">
    <location>
        <begin position="35"/>
        <end position="146"/>
    </location>
</feature>
<name>A0ABR7ASS9_9SPHN</name>
<organism evidence="3 4">
    <name type="scientific">Sphingomonas albertensis</name>
    <dbReference type="NCBI Taxonomy" id="2762591"/>
    <lineage>
        <taxon>Bacteria</taxon>
        <taxon>Pseudomonadati</taxon>
        <taxon>Pseudomonadota</taxon>
        <taxon>Alphaproteobacteria</taxon>
        <taxon>Sphingomonadales</taxon>
        <taxon>Sphingomonadaceae</taxon>
        <taxon>Sphingomonas</taxon>
    </lineage>
</organism>
<evidence type="ECO:0000313" key="3">
    <source>
        <dbReference type="EMBL" id="MBC3943509.1"/>
    </source>
</evidence>
<dbReference type="Pfam" id="PF00535">
    <property type="entry name" value="Glycos_transf_2"/>
    <property type="match status" value="1"/>
</dbReference>
<gene>
    <name evidence="3" type="ORF">H8S47_17660</name>
</gene>
<dbReference type="PANTHER" id="PTHR22916:SF3">
    <property type="entry name" value="UDP-GLCNAC:BETAGAL BETA-1,3-N-ACETYLGLUCOSAMINYLTRANSFERASE-LIKE PROTEIN 1"/>
    <property type="match status" value="1"/>
</dbReference>
<sequence length="387" mass="42540">MAERCGADDHRSGDGVESLGGSVTSRDRNADPAVSVVMAAYNGAGLIEETLASLQAQIFGDFEVIVVDDCSTDDTREVVRAWPDPRVRLVVMAKNGGPVLARNRGFAEARGRYIAALDHDDICRPDRFARQVAYLDAHPDTVLLGTAAELLTAGVVGPSSYAPTTTPALVAWLTCIENPLVWSSTMMRTEVARRLDPVTRPELLYAEDFDLYQRIQHFGAIARLDEALVLYRVHPGGVSKRFVDTMEAASVRVLTERYARLFDDRAERVARLIMLHNMAKRPVPDRAALAMLGSALSVIQADFLATHDCSAHDIRLIRWETARRWGDIGRAGLRAGTVRLADVLAVRPDHLGLGYAGLEALLWSGLIGGVRRARRRMEQSRMAQTAE</sequence>
<dbReference type="CDD" id="cd00761">
    <property type="entry name" value="Glyco_tranf_GTA_type"/>
    <property type="match status" value="1"/>
</dbReference>
<comment type="caution">
    <text evidence="3">The sequence shown here is derived from an EMBL/GenBank/DDBJ whole genome shotgun (WGS) entry which is preliminary data.</text>
</comment>
<dbReference type="InterPro" id="IPR001173">
    <property type="entry name" value="Glyco_trans_2-like"/>
</dbReference>
<dbReference type="SUPFAM" id="SSF53448">
    <property type="entry name" value="Nucleotide-diphospho-sugar transferases"/>
    <property type="match status" value="1"/>
</dbReference>
<dbReference type="Proteomes" id="UP000597613">
    <property type="component" value="Unassembled WGS sequence"/>
</dbReference>
<protein>
    <submittedName>
        <fullName evidence="3">Glycosyltransferase family 2 protein</fullName>
    </submittedName>
</protein>
<feature type="region of interest" description="Disordered" evidence="1">
    <location>
        <begin position="1"/>
        <end position="28"/>
    </location>
</feature>
<dbReference type="InterPro" id="IPR029044">
    <property type="entry name" value="Nucleotide-diphossugar_trans"/>
</dbReference>
<dbReference type="PANTHER" id="PTHR22916">
    <property type="entry name" value="GLYCOSYLTRANSFERASE"/>
    <property type="match status" value="1"/>
</dbReference>
<feature type="compositionally biased region" description="Basic and acidic residues" evidence="1">
    <location>
        <begin position="1"/>
        <end position="14"/>
    </location>
</feature>